<keyword evidence="7" id="KW-0472">Membrane</keyword>
<evidence type="ECO:0000313" key="11">
    <source>
        <dbReference type="EMBL" id="KAK7506475.1"/>
    </source>
</evidence>
<evidence type="ECO:0000256" key="7">
    <source>
        <dbReference type="ARBA" id="ARBA00023136"/>
    </source>
</evidence>
<feature type="non-terminal residue" evidence="11">
    <location>
        <position position="1"/>
    </location>
</feature>
<protein>
    <recommendedName>
        <fullName evidence="13">Ankyrin</fullName>
    </recommendedName>
</protein>
<evidence type="ECO:0000259" key="10">
    <source>
        <dbReference type="PROSITE" id="PS51145"/>
    </source>
</evidence>
<evidence type="ECO:0000256" key="3">
    <source>
        <dbReference type="ARBA" id="ARBA00022490"/>
    </source>
</evidence>
<dbReference type="InterPro" id="IPR000906">
    <property type="entry name" value="ZU5_dom"/>
</dbReference>
<evidence type="ECO:0000256" key="5">
    <source>
        <dbReference type="ARBA" id="ARBA00022737"/>
    </source>
</evidence>
<evidence type="ECO:0000313" key="12">
    <source>
        <dbReference type="Proteomes" id="UP001519460"/>
    </source>
</evidence>
<evidence type="ECO:0000256" key="8">
    <source>
        <dbReference type="SAM" id="MobiDB-lite"/>
    </source>
</evidence>
<keyword evidence="12" id="KW-1185">Reference proteome</keyword>
<feature type="compositionally biased region" description="Basic and acidic residues" evidence="8">
    <location>
        <begin position="632"/>
        <end position="661"/>
    </location>
</feature>
<gene>
    <name evidence="11" type="ORF">BaRGS_00002587</name>
</gene>
<dbReference type="Gene3D" id="2.60.220.30">
    <property type="match status" value="2"/>
</dbReference>
<dbReference type="EMBL" id="JACVVK020000007">
    <property type="protein sequence ID" value="KAK7506475.1"/>
    <property type="molecule type" value="Genomic_DNA"/>
</dbReference>
<feature type="region of interest" description="Disordered" evidence="8">
    <location>
        <begin position="552"/>
        <end position="696"/>
    </location>
</feature>
<dbReference type="Pfam" id="PF00531">
    <property type="entry name" value="Death"/>
    <property type="match status" value="1"/>
</dbReference>
<dbReference type="Proteomes" id="UP001519460">
    <property type="component" value="Unassembled WGS sequence"/>
</dbReference>
<dbReference type="PROSITE" id="PS51145">
    <property type="entry name" value="ZU5"/>
    <property type="match status" value="1"/>
</dbReference>
<evidence type="ECO:0000256" key="6">
    <source>
        <dbReference type="ARBA" id="ARBA00023043"/>
    </source>
</evidence>
<evidence type="ECO:0000256" key="4">
    <source>
        <dbReference type="ARBA" id="ARBA00022553"/>
    </source>
</evidence>
<reference evidence="11 12" key="1">
    <citation type="journal article" date="2023" name="Sci. Data">
        <title>Genome assembly of the Korean intertidal mud-creeper Batillaria attramentaria.</title>
        <authorList>
            <person name="Patra A.K."/>
            <person name="Ho P.T."/>
            <person name="Jun S."/>
            <person name="Lee S.J."/>
            <person name="Kim Y."/>
            <person name="Won Y.J."/>
        </authorList>
    </citation>
    <scope>NUCLEOTIDE SEQUENCE [LARGE SCALE GENOMIC DNA]</scope>
    <source>
        <strain evidence="11">Wonlab-2016</strain>
    </source>
</reference>
<dbReference type="PANTHER" id="PTHR24123">
    <property type="entry name" value="ANKYRIN REPEAT-CONTAINING"/>
    <property type="match status" value="1"/>
</dbReference>
<dbReference type="GO" id="GO:0005737">
    <property type="term" value="C:cytoplasm"/>
    <property type="evidence" value="ECO:0007669"/>
    <property type="project" value="UniProtKB-SubCell"/>
</dbReference>
<feature type="compositionally biased region" description="Acidic residues" evidence="8">
    <location>
        <begin position="685"/>
        <end position="696"/>
    </location>
</feature>
<evidence type="ECO:0000259" key="9">
    <source>
        <dbReference type="PROSITE" id="PS50017"/>
    </source>
</evidence>
<dbReference type="Pfam" id="PF17809">
    <property type="entry name" value="UPA_2"/>
    <property type="match status" value="1"/>
</dbReference>
<keyword evidence="4" id="KW-0597">Phosphoprotein</keyword>
<keyword evidence="5" id="KW-0677">Repeat</keyword>
<dbReference type="Gene3D" id="1.10.533.10">
    <property type="entry name" value="Death Domain, Fas"/>
    <property type="match status" value="1"/>
</dbReference>
<dbReference type="GO" id="GO:0016020">
    <property type="term" value="C:membrane"/>
    <property type="evidence" value="ECO:0007669"/>
    <property type="project" value="UniProtKB-SubCell"/>
</dbReference>
<sequence>PIIIEVPHFASLRGKEREVVVMRSDNGESWYEHPLAATEEAVSDALGGSLEELDQEEELQAKRVTRILTTDFPQYFALVTRVKQEAMVIGYEGGVLSSTVVPQVQAVLPEGTLTKPIRVGLQAQPIAPELVAKLLGNRVAVSPIVTVEPRRRKFHKPITLTIPVPKAAQKGMINQYGGDRPTLRLLYSISADPTPTNWEDITDNKPITLVNDCVSFTTTVSARFWLIDCQNIAEVTQMASVLYQEAITVPYMAKFVVFGKRTSTEEGRLRMFCMTDDKVDKTLEKQEKFMEIARSRDLEVLEGRPQYIEMAGNLIPVTKSGDQLHVNFKAFRENRLPCTVKIRDPDQEAQARVAFMKEPKVARGEAPQTPICNLNIRLPDTISSSSSDVSSETAVEIQKRHSLLREQGIVLQDTVTRSQMNLSDVADNVQGDWVILAQQLGISMSDINRIKTEYTTLADQALAMLQLWVQKNREKATGNALESALQKINREDVVKKCMYNTELVDDEVEAAAARVAMDQSGFDTFKEEVGITKDSMKRGMSLDVQYDEQDMIKESESAAEESSPGSDRGSFDRGLAPQAVAEVSTSRPESLSEEVFSSEVDKRRPVAKAVSPEETEEAARRKKAAFLNLAEEMDRLAEQRDREEERGESEELRESVKEEAISRSTKASPEETGVQPPREAYTAQETEEYEEERTEEVTEIIETFQTSDDGGKTWKKYKKTTRISSEGTSENIELIEEELTPTFAEAATRLASETDATEQGV</sequence>
<dbReference type="FunFam" id="2.60.40.2660:FF:000001">
    <property type="entry name" value="Ankyrin-3 isoform 2"/>
    <property type="match status" value="1"/>
</dbReference>
<comment type="caution">
    <text evidence="11">The sequence shown here is derived from an EMBL/GenBank/DDBJ whole genome shotgun (WGS) entry which is preliminary data.</text>
</comment>
<name>A0ABD0M4Q5_9CAEN</name>
<feature type="domain" description="ZU5" evidence="10">
    <location>
        <begin position="83"/>
        <end position="230"/>
    </location>
</feature>
<dbReference type="Pfam" id="PF00791">
    <property type="entry name" value="ZU5"/>
    <property type="match status" value="1"/>
</dbReference>
<evidence type="ECO:0008006" key="13">
    <source>
        <dbReference type="Google" id="ProtNLM"/>
    </source>
</evidence>
<organism evidence="11 12">
    <name type="scientific">Batillaria attramentaria</name>
    <dbReference type="NCBI Taxonomy" id="370345"/>
    <lineage>
        <taxon>Eukaryota</taxon>
        <taxon>Metazoa</taxon>
        <taxon>Spiralia</taxon>
        <taxon>Lophotrochozoa</taxon>
        <taxon>Mollusca</taxon>
        <taxon>Gastropoda</taxon>
        <taxon>Caenogastropoda</taxon>
        <taxon>Sorbeoconcha</taxon>
        <taxon>Cerithioidea</taxon>
        <taxon>Batillariidae</taxon>
        <taxon>Batillaria</taxon>
    </lineage>
</organism>
<evidence type="ECO:0000256" key="1">
    <source>
        <dbReference type="ARBA" id="ARBA00004370"/>
    </source>
</evidence>
<dbReference type="SMART" id="SM00005">
    <property type="entry name" value="DEATH"/>
    <property type="match status" value="1"/>
</dbReference>
<dbReference type="InterPro" id="IPR051165">
    <property type="entry name" value="Multifunctional_ANK_Repeat"/>
</dbReference>
<evidence type="ECO:0000256" key="2">
    <source>
        <dbReference type="ARBA" id="ARBA00004496"/>
    </source>
</evidence>
<feature type="domain" description="Death" evidence="9">
    <location>
        <begin position="418"/>
        <end position="501"/>
    </location>
</feature>
<dbReference type="InterPro" id="IPR011029">
    <property type="entry name" value="DEATH-like_dom_sf"/>
</dbReference>
<accession>A0ABD0M4Q5</accession>
<comment type="subcellular location">
    <subcellularLocation>
        <location evidence="2">Cytoplasm</location>
    </subcellularLocation>
    <subcellularLocation>
        <location evidence="1">Membrane</location>
    </subcellularLocation>
</comment>
<proteinExistence type="predicted"/>
<dbReference type="PANTHER" id="PTHR24123:SF141">
    <property type="entry name" value="ANKYRIN 2, ISOFORM U"/>
    <property type="match status" value="1"/>
</dbReference>
<dbReference type="CDD" id="cd08317">
    <property type="entry name" value="Death_ank"/>
    <property type="match status" value="1"/>
</dbReference>
<dbReference type="PROSITE" id="PS50017">
    <property type="entry name" value="DEATH_DOMAIN"/>
    <property type="match status" value="1"/>
</dbReference>
<dbReference type="AlphaFoldDB" id="A0ABD0M4Q5"/>
<dbReference type="SUPFAM" id="SSF47986">
    <property type="entry name" value="DEATH domain"/>
    <property type="match status" value="1"/>
</dbReference>
<keyword evidence="6" id="KW-0040">ANK repeat</keyword>
<dbReference type="InterPro" id="IPR040745">
    <property type="entry name" value="Ankyrin_UPA"/>
</dbReference>
<dbReference type="InterPro" id="IPR000488">
    <property type="entry name" value="Death_dom"/>
</dbReference>
<keyword evidence="3" id="KW-0963">Cytoplasm</keyword>
<dbReference type="Gene3D" id="2.60.40.2660">
    <property type="match status" value="1"/>
</dbReference>